<gene>
    <name evidence="2" type="ORF">HEK616_18650</name>
</gene>
<evidence type="ECO:0000313" key="2">
    <source>
        <dbReference type="EMBL" id="BDM68378.1"/>
    </source>
</evidence>
<reference evidence="2" key="1">
    <citation type="submission" date="2022-06" db="EMBL/GenBank/DDBJ databases">
        <title>Complete genome sequence of Streptomyces nigrescens HEK616.</title>
        <authorList>
            <person name="Asamizu S."/>
            <person name="Onaka H."/>
        </authorList>
    </citation>
    <scope>NUCLEOTIDE SEQUENCE</scope>
    <source>
        <strain evidence="2">HEK616</strain>
    </source>
</reference>
<name>A0ABM7ZPR1_STRNI</name>
<accession>A0ABM7ZPR1</accession>
<protein>
    <submittedName>
        <fullName evidence="2">Uncharacterized protein</fullName>
    </submittedName>
</protein>
<keyword evidence="3" id="KW-1185">Reference proteome</keyword>
<evidence type="ECO:0000313" key="3">
    <source>
        <dbReference type="Proteomes" id="UP001059597"/>
    </source>
</evidence>
<sequence>MGAGTGREPDGESGWESVMGMVGCLSRRRAFLPPAGARAECGGKAQGAGAVPGGAA</sequence>
<evidence type="ECO:0000256" key="1">
    <source>
        <dbReference type="SAM" id="MobiDB-lite"/>
    </source>
</evidence>
<organism evidence="2 3">
    <name type="scientific">Streptomyces nigrescens</name>
    <dbReference type="NCBI Taxonomy" id="1920"/>
    <lineage>
        <taxon>Bacteria</taxon>
        <taxon>Bacillati</taxon>
        <taxon>Actinomycetota</taxon>
        <taxon>Actinomycetes</taxon>
        <taxon>Kitasatosporales</taxon>
        <taxon>Streptomycetaceae</taxon>
        <taxon>Streptomyces</taxon>
    </lineage>
</organism>
<proteinExistence type="predicted"/>
<feature type="region of interest" description="Disordered" evidence="1">
    <location>
        <begin position="37"/>
        <end position="56"/>
    </location>
</feature>
<feature type="compositionally biased region" description="Gly residues" evidence="1">
    <location>
        <begin position="44"/>
        <end position="56"/>
    </location>
</feature>
<dbReference type="EMBL" id="AP026073">
    <property type="protein sequence ID" value="BDM68378.1"/>
    <property type="molecule type" value="Genomic_DNA"/>
</dbReference>
<dbReference type="Proteomes" id="UP001059597">
    <property type="component" value="Chromosome"/>
</dbReference>